<accession>A0A0T7DGY8</accession>
<dbReference type="EMBL" id="CCJV01000091">
    <property type="protein sequence ID" value="CDT42963.1"/>
    <property type="molecule type" value="Genomic_DNA"/>
</dbReference>
<dbReference type="EMBL" id="CCJX01000070">
    <property type="protein sequence ID" value="CDT19708.1"/>
    <property type="molecule type" value="Genomic_DNA"/>
</dbReference>
<proteinExistence type="predicted"/>
<evidence type="ECO:0000313" key="4">
    <source>
        <dbReference type="Proteomes" id="UP000049077"/>
    </source>
</evidence>
<keyword evidence="3" id="KW-0449">Lipoprotein</keyword>
<feature type="chain" id="PRO_5044546988" evidence="1">
    <location>
        <begin position="23"/>
        <end position="186"/>
    </location>
</feature>
<evidence type="ECO:0000256" key="1">
    <source>
        <dbReference type="SAM" id="SignalP"/>
    </source>
</evidence>
<dbReference type="OrthoDB" id="5295757at2"/>
<keyword evidence="1" id="KW-0732">Signal</keyword>
<dbReference type="InterPro" id="IPR004658">
    <property type="entry name" value="OMP_Slp"/>
</dbReference>
<evidence type="ECO:0000313" key="2">
    <source>
        <dbReference type="EMBL" id="CDT19708.1"/>
    </source>
</evidence>
<gene>
    <name evidence="2" type="ORF">VCR4J5_1610074</name>
    <name evidence="3" type="ORF">VCR5J5_310014</name>
</gene>
<dbReference type="AlphaFoldDB" id="A0A0T7DGY8"/>
<dbReference type="RefSeq" id="WP_048660838.1">
    <property type="nucleotide sequence ID" value="NZ_CAWMAN010000097.1"/>
</dbReference>
<dbReference type="PROSITE" id="PS51257">
    <property type="entry name" value="PROKAR_LIPOPROTEIN"/>
    <property type="match status" value="1"/>
</dbReference>
<dbReference type="NCBIfam" id="TIGR00752">
    <property type="entry name" value="slp"/>
    <property type="match status" value="1"/>
</dbReference>
<feature type="signal peptide" evidence="1">
    <location>
        <begin position="1"/>
        <end position="22"/>
    </location>
</feature>
<evidence type="ECO:0000313" key="5">
    <source>
        <dbReference type="Proteomes" id="UP000049495"/>
    </source>
</evidence>
<dbReference type="PANTHER" id="PTHR37530">
    <property type="entry name" value="OUTER MEMBRANE PROTEIN SLP"/>
    <property type="match status" value="1"/>
</dbReference>
<keyword evidence="4" id="KW-1185">Reference proteome</keyword>
<comment type="caution">
    <text evidence="3">The sequence shown here is derived from an EMBL/GenBank/DDBJ whole genome shotgun (WGS) entry which is preliminary data.</text>
</comment>
<reference evidence="5" key="1">
    <citation type="submission" date="2014-06" db="EMBL/GenBank/DDBJ databases">
        <authorList>
            <person name="Le Roux Frederique"/>
        </authorList>
    </citation>
    <scope>NUCLEOTIDE SEQUENCE [LARGE SCALE GENOMIC DNA]</scope>
    <source>
        <strain evidence="5">J5-5</strain>
    </source>
</reference>
<name>A0A0T7DGY8_9VIBR</name>
<dbReference type="PANTHER" id="PTHR37530:SF1">
    <property type="entry name" value="OUTER MEMBRANE PROTEIN SLP"/>
    <property type="match status" value="1"/>
</dbReference>
<dbReference type="Pfam" id="PF03843">
    <property type="entry name" value="Slp"/>
    <property type="match status" value="1"/>
</dbReference>
<dbReference type="PIRSF" id="PIRSF004982">
    <property type="entry name" value="SlP"/>
    <property type="match status" value="1"/>
</dbReference>
<dbReference type="Proteomes" id="UP000049077">
    <property type="component" value="Unassembled WGS sequence"/>
</dbReference>
<evidence type="ECO:0000313" key="3">
    <source>
        <dbReference type="EMBL" id="CDT42963.1"/>
    </source>
</evidence>
<organism evidence="3 5">
    <name type="scientific">Vibrio crassostreae</name>
    <dbReference type="NCBI Taxonomy" id="246167"/>
    <lineage>
        <taxon>Bacteria</taxon>
        <taxon>Pseudomonadati</taxon>
        <taxon>Pseudomonadota</taxon>
        <taxon>Gammaproteobacteria</taxon>
        <taxon>Vibrionales</taxon>
        <taxon>Vibrionaceae</taxon>
        <taxon>Vibrio</taxon>
    </lineage>
</organism>
<dbReference type="GO" id="GO:0019867">
    <property type="term" value="C:outer membrane"/>
    <property type="evidence" value="ECO:0007669"/>
    <property type="project" value="InterPro"/>
</dbReference>
<sequence length="186" mass="20749">MFSLISKSRLFFLIAFSSMVMGCSSLPQELNANSEQVVTDYQEWVNTVPDAGDVRLGGVIAKVTNLKDKTRVEVVNLPISSNGKPDIDAEPKGRFVGYIDGYVEPLSFAEGRLVTLVGTSNGTEDGTIGDYPYTFPVMNVYNQRLWQITERVVINDFAPNYYSCRSLHCRSFQTMPKSGRVIQDVE</sequence>
<protein>
    <submittedName>
        <fullName evidence="2 3">Starvation lipoprotein Slp paralog</fullName>
    </submittedName>
</protein>
<dbReference type="Proteomes" id="UP000049495">
    <property type="component" value="Unassembled WGS sequence"/>
</dbReference>
<reference evidence="3 4" key="2">
    <citation type="submission" date="2014-06" db="EMBL/GenBank/DDBJ databases">
        <authorList>
            <person name="Le Roux F."/>
        </authorList>
    </citation>
    <scope>NUCLEOTIDE SEQUENCE</scope>
    <source>
        <strain evidence="2 4">J5-4</strain>
        <strain evidence="3">J5-5</strain>
    </source>
</reference>